<dbReference type="SUPFAM" id="SSF52047">
    <property type="entry name" value="RNI-like"/>
    <property type="match status" value="1"/>
</dbReference>
<dbReference type="Gene3D" id="3.80.10.10">
    <property type="entry name" value="Ribonuclease Inhibitor"/>
    <property type="match status" value="2"/>
</dbReference>
<dbReference type="PANTHER" id="PTHR47679:SF2">
    <property type="entry name" value="C-TERMINAL OF ROC (COR) DOMAIN-CONTAINING PROTEIN"/>
    <property type="match status" value="1"/>
</dbReference>
<dbReference type="PROSITE" id="PS51450">
    <property type="entry name" value="LRR"/>
    <property type="match status" value="1"/>
</dbReference>
<dbReference type="InterPro" id="IPR001611">
    <property type="entry name" value="Leu-rich_rpt"/>
</dbReference>
<comment type="caution">
    <text evidence="1">The sequence shown here is derived from an EMBL/GenBank/DDBJ whole genome shotgun (WGS) entry which is preliminary data.</text>
</comment>
<name>A0A1R2BLW6_9CILI</name>
<protein>
    <submittedName>
        <fullName evidence="1">Uncharacterized protein</fullName>
    </submittedName>
</protein>
<dbReference type="AlphaFoldDB" id="A0A1R2BLW6"/>
<proteinExistence type="predicted"/>
<dbReference type="Proteomes" id="UP000187209">
    <property type="component" value="Unassembled WGS sequence"/>
</dbReference>
<dbReference type="OrthoDB" id="120976at2759"/>
<evidence type="ECO:0000313" key="1">
    <source>
        <dbReference type="EMBL" id="OMJ77762.1"/>
    </source>
</evidence>
<dbReference type="InterPro" id="IPR032675">
    <property type="entry name" value="LRR_dom_sf"/>
</dbReference>
<sequence length="521" mass="58744">MGVITSAPEPVRLNYYQMTRNSSESIVIESSSFNNSIKYLAKTLMTLSSNKNIKKIVFKLGIIGTKAPKLTKAMSKLLKNKESIAIYGDGLNFFEDPAWKNIWTDASIESLAIKDKLSSQAFTNLCQGVKSNTFIKDLVFKLLTIDECSELSLCLKENSTIKSLCIQGESRGADSASDHASNDSSIASTNNSFHIYSNLLSENISINTYTLAGYLEICPFLILGLRSNRSVNKLIFENVEIDREFTNVISEVFKVNTSIKELEIRHGFHTSTAMTVFTGLRQNRSISSLKIQECTFSEGGFMTLKDFLISHIGLKKLEIKDMLQMRHNFQDFSIPVGNFLHLIKGLTDNNFIKEVAFSVYISSVTALTFINPEIGISLKNLLSINHTLVSLKIEGFRLGGDEILTMLSGLKENMTLKDLVLTGNLIEWKDLNLILEIILEASSLKLLDLSDNKLSSYNDLIRLRGQNHANECLRYMKQIFFYMSKMIKCDLKISSWFWETIHYPKGLHPFINQAKAVIFRG</sequence>
<gene>
    <name evidence="1" type="ORF">SteCoe_22594</name>
</gene>
<dbReference type="PANTHER" id="PTHR47679">
    <property type="entry name" value="PROTEIN TORNADO 1"/>
    <property type="match status" value="1"/>
</dbReference>
<evidence type="ECO:0000313" key="2">
    <source>
        <dbReference type="Proteomes" id="UP000187209"/>
    </source>
</evidence>
<organism evidence="1 2">
    <name type="scientific">Stentor coeruleus</name>
    <dbReference type="NCBI Taxonomy" id="5963"/>
    <lineage>
        <taxon>Eukaryota</taxon>
        <taxon>Sar</taxon>
        <taxon>Alveolata</taxon>
        <taxon>Ciliophora</taxon>
        <taxon>Postciliodesmatophora</taxon>
        <taxon>Heterotrichea</taxon>
        <taxon>Heterotrichida</taxon>
        <taxon>Stentoridae</taxon>
        <taxon>Stentor</taxon>
    </lineage>
</organism>
<reference evidence="1 2" key="1">
    <citation type="submission" date="2016-11" db="EMBL/GenBank/DDBJ databases">
        <title>The macronuclear genome of Stentor coeruleus: a giant cell with tiny introns.</title>
        <authorList>
            <person name="Slabodnick M."/>
            <person name="Ruby J.G."/>
            <person name="Reiff S.B."/>
            <person name="Swart E.C."/>
            <person name="Gosai S."/>
            <person name="Prabakaran S."/>
            <person name="Witkowska E."/>
            <person name="Larue G.E."/>
            <person name="Fisher S."/>
            <person name="Freeman R.M."/>
            <person name="Gunawardena J."/>
            <person name="Chu W."/>
            <person name="Stover N.A."/>
            <person name="Gregory B.D."/>
            <person name="Nowacki M."/>
            <person name="Derisi J."/>
            <person name="Roy S.W."/>
            <person name="Marshall W.F."/>
            <person name="Sood P."/>
        </authorList>
    </citation>
    <scope>NUCLEOTIDE SEQUENCE [LARGE SCALE GENOMIC DNA]</scope>
    <source>
        <strain evidence="1">WM001</strain>
    </source>
</reference>
<accession>A0A1R2BLW6</accession>
<dbReference type="EMBL" id="MPUH01000558">
    <property type="protein sequence ID" value="OMJ77762.1"/>
    <property type="molecule type" value="Genomic_DNA"/>
</dbReference>
<keyword evidence="2" id="KW-1185">Reference proteome</keyword>